<accession>A0ABX7U1G1</accession>
<feature type="chain" id="PRO_5046680476" description="Secreted protein" evidence="1">
    <location>
        <begin position="30"/>
        <end position="144"/>
    </location>
</feature>
<gene>
    <name evidence="2" type="ORF">S1361_36370</name>
</gene>
<keyword evidence="1" id="KW-0732">Signal</keyword>
<evidence type="ECO:0000313" key="2">
    <source>
        <dbReference type="EMBL" id="QTE02866.1"/>
    </source>
</evidence>
<evidence type="ECO:0000256" key="1">
    <source>
        <dbReference type="SAM" id="SignalP"/>
    </source>
</evidence>
<evidence type="ECO:0000313" key="3">
    <source>
        <dbReference type="Proteomes" id="UP000663908"/>
    </source>
</evidence>
<feature type="signal peptide" evidence="1">
    <location>
        <begin position="1"/>
        <end position="29"/>
    </location>
</feature>
<dbReference type="EMBL" id="CP071839">
    <property type="protein sequence ID" value="QTE02866.1"/>
    <property type="molecule type" value="Genomic_DNA"/>
</dbReference>
<proteinExistence type="predicted"/>
<keyword evidence="3" id="KW-1185">Reference proteome</keyword>
<sequence length="144" mass="15790">MPIATIHQPIALGVAALALSSGLTPLASARPVRATPVPPTVVEYHYGVRQIHTHDGRCTARLDAKRTAPGHWFVRASFSNVSGQGCSYRLWRRTGNGAYGMLSHGRLGRHRTHRTAWYEDGPRYRAMTTVDDGDGWGGAHSEPY</sequence>
<dbReference type="RefSeq" id="WP_208036106.1">
    <property type="nucleotide sequence ID" value="NZ_CP071839.1"/>
</dbReference>
<dbReference type="Proteomes" id="UP000663908">
    <property type="component" value="Chromosome"/>
</dbReference>
<reference evidence="2 3" key="1">
    <citation type="submission" date="2021-03" db="EMBL/GenBank/DDBJ databases">
        <title>Complete genome sequence of Streptomyces cyanogenus S136, producer of anticancer angucycline landomycin A.</title>
        <authorList>
            <person name="Hrab P."/>
            <person name="Ruckert C."/>
            <person name="Busche T."/>
            <person name="Ostash I."/>
            <person name="Kalinowski J."/>
            <person name="Fedorenko V."/>
            <person name="Yushchuk O."/>
            <person name="Ostash B."/>
        </authorList>
    </citation>
    <scope>NUCLEOTIDE SEQUENCE [LARGE SCALE GENOMIC DNA]</scope>
    <source>
        <strain evidence="2 3">S136</strain>
    </source>
</reference>
<evidence type="ECO:0008006" key="4">
    <source>
        <dbReference type="Google" id="ProtNLM"/>
    </source>
</evidence>
<name>A0ABX7U1G1_STRCY</name>
<organism evidence="2 3">
    <name type="scientific">Streptomyces cyanogenus</name>
    <dbReference type="NCBI Taxonomy" id="80860"/>
    <lineage>
        <taxon>Bacteria</taxon>
        <taxon>Bacillati</taxon>
        <taxon>Actinomycetota</taxon>
        <taxon>Actinomycetes</taxon>
        <taxon>Kitasatosporales</taxon>
        <taxon>Streptomycetaceae</taxon>
        <taxon>Streptomyces</taxon>
    </lineage>
</organism>
<protein>
    <recommendedName>
        <fullName evidence="4">Secreted protein</fullName>
    </recommendedName>
</protein>